<accession>A0A9J7AVA1</accession>
<organism evidence="3 4">
    <name type="scientific">Nisaea acidiphila</name>
    <dbReference type="NCBI Taxonomy" id="1862145"/>
    <lineage>
        <taxon>Bacteria</taxon>
        <taxon>Pseudomonadati</taxon>
        <taxon>Pseudomonadota</taxon>
        <taxon>Alphaproteobacteria</taxon>
        <taxon>Rhodospirillales</taxon>
        <taxon>Thalassobaculaceae</taxon>
        <taxon>Nisaea</taxon>
    </lineage>
</organism>
<proteinExistence type="predicted"/>
<dbReference type="GO" id="GO:0035243">
    <property type="term" value="F:protein-arginine omega-N symmetric methyltransferase activity"/>
    <property type="evidence" value="ECO:0007669"/>
    <property type="project" value="TreeGrafter"/>
</dbReference>
<evidence type="ECO:0000256" key="1">
    <source>
        <dbReference type="ARBA" id="ARBA00022603"/>
    </source>
</evidence>
<dbReference type="RefSeq" id="WP_257770654.1">
    <property type="nucleotide sequence ID" value="NZ_CP102480.1"/>
</dbReference>
<dbReference type="GO" id="GO:0032259">
    <property type="term" value="P:methylation"/>
    <property type="evidence" value="ECO:0007669"/>
    <property type="project" value="UniProtKB-KW"/>
</dbReference>
<sequence length="370" mass="39952">MTANPLSEHLRKLIARNGPLTVARYMEEALLHPEHGYYTGREPFGRQGDFITAPEVSQVFGELTGLWCAAAWQQMGSPGKIALVEFGPGRGTLMADALRATRIVPGFADALDIHLVEASPRLRELQRETLAGVEVTWHETPDTLPARSALMIGNEFFDALPIRQLVFRADGWKERCIGWDDKESRFVWTEQPAEPGLAALVPASAGHPHPGAVFEISIAARDHMSTIAAHLAAQGGTGLFIDYGHGRSAYGDTFQAVRAHRPVDVLDAPGSADLTAHVDFDALQIRAHAAGCTCFGTITQGNFLTALGLEARTEQLLRNATDSQAAALRSGARRLIEPAEMGTLFKVIAVAAPDIDELPGFGPPRDLART</sequence>
<evidence type="ECO:0000313" key="4">
    <source>
        <dbReference type="Proteomes" id="UP001060336"/>
    </source>
</evidence>
<dbReference type="EMBL" id="CP102480">
    <property type="protein sequence ID" value="UUX51263.1"/>
    <property type="molecule type" value="Genomic_DNA"/>
</dbReference>
<dbReference type="InterPro" id="IPR038375">
    <property type="entry name" value="NDUFAF7_sf"/>
</dbReference>
<reference evidence="3" key="1">
    <citation type="submission" date="2022-08" db="EMBL/GenBank/DDBJ databases">
        <title>Nisaea acidiphila sp. nov., isolated from a marine algal debris and emended description of the genus Nisaea Urios et al. 2008.</title>
        <authorList>
            <person name="Kwon K."/>
        </authorList>
    </citation>
    <scope>NUCLEOTIDE SEQUENCE</scope>
    <source>
        <strain evidence="3">MEBiC11861</strain>
    </source>
</reference>
<dbReference type="KEGG" id="naci:NUH88_06110"/>
<protein>
    <submittedName>
        <fullName evidence="3">Class I SAM-dependent methyltransferase</fullName>
    </submittedName>
</protein>
<gene>
    <name evidence="3" type="ORF">NUH88_06110</name>
</gene>
<dbReference type="InterPro" id="IPR003788">
    <property type="entry name" value="NDUFAF7"/>
</dbReference>
<dbReference type="SUPFAM" id="SSF53335">
    <property type="entry name" value="S-adenosyl-L-methionine-dependent methyltransferases"/>
    <property type="match status" value="1"/>
</dbReference>
<evidence type="ECO:0000256" key="2">
    <source>
        <dbReference type="ARBA" id="ARBA00022679"/>
    </source>
</evidence>
<keyword evidence="1 3" id="KW-0489">Methyltransferase</keyword>
<dbReference type="PANTHER" id="PTHR12049:SF7">
    <property type="entry name" value="PROTEIN ARGININE METHYLTRANSFERASE NDUFAF7, MITOCHONDRIAL"/>
    <property type="match status" value="1"/>
</dbReference>
<dbReference type="InterPro" id="IPR029063">
    <property type="entry name" value="SAM-dependent_MTases_sf"/>
</dbReference>
<name>A0A9J7AVA1_9PROT</name>
<dbReference type="Pfam" id="PF02636">
    <property type="entry name" value="Methyltransf_28"/>
    <property type="match status" value="1"/>
</dbReference>
<keyword evidence="2" id="KW-0808">Transferase</keyword>
<dbReference type="PANTHER" id="PTHR12049">
    <property type="entry name" value="PROTEIN ARGININE METHYLTRANSFERASE NDUFAF7, MITOCHONDRIAL"/>
    <property type="match status" value="1"/>
</dbReference>
<dbReference type="Proteomes" id="UP001060336">
    <property type="component" value="Chromosome"/>
</dbReference>
<dbReference type="AlphaFoldDB" id="A0A9J7AVA1"/>
<keyword evidence="4" id="KW-1185">Reference proteome</keyword>
<evidence type="ECO:0000313" key="3">
    <source>
        <dbReference type="EMBL" id="UUX51263.1"/>
    </source>
</evidence>
<dbReference type="Gene3D" id="3.40.50.12710">
    <property type="match status" value="1"/>
</dbReference>